<proteinExistence type="predicted"/>
<dbReference type="RefSeq" id="WP_189093725.1">
    <property type="nucleotide sequence ID" value="NZ_BMQL01000091.1"/>
</dbReference>
<dbReference type="EMBL" id="BMQL01000091">
    <property type="protein sequence ID" value="GGR39031.1"/>
    <property type="molecule type" value="Genomic_DNA"/>
</dbReference>
<dbReference type="GO" id="GO:0016787">
    <property type="term" value="F:hydrolase activity"/>
    <property type="evidence" value="ECO:0007669"/>
    <property type="project" value="UniProtKB-KW"/>
</dbReference>
<accession>A0A918FI57</accession>
<sequence>MTDKPPPIHPPPDFAQLLSGSRLRLRGKSAFFATLLLHTDIVPSREVALAGTDGDRVYLNPEAAAQLPAAQLDGLLLHEVLHAALSHVPRRGPREKKRWNRAADLIVNGMVAQAGLATAEDAARDEHLEALSVEEVYAALEDSQDEQDSSGEGEAGSDLMDGPPSDAPPKTGKPSNTADTARRWKGTLEQARAAQSLTGKGSDPLGMHRELARLAPARLDWKSQLWRFLARTPVDFGGFDRRFVGRGLYLEALDDESLHALIAVDTSGSVDDAAVKALVAEVQGILGAYPHVRAELYYADTEAYGPHPLTAGSEIPPPQGGGGTDFRPIFGKVADHDPDLLVYLTDGYGDFPELAPRVPVLWVVPPGGLEDEGFPFGEVLRLEE</sequence>
<comment type="caution">
    <text evidence="4">The sequence shown here is derived from an EMBL/GenBank/DDBJ whole genome shotgun (WGS) entry which is preliminary data.</text>
</comment>
<reference evidence="4" key="2">
    <citation type="submission" date="2020-09" db="EMBL/GenBank/DDBJ databases">
        <authorList>
            <person name="Sun Q."/>
            <person name="Ohkuma M."/>
        </authorList>
    </citation>
    <scope>NUCLEOTIDE SEQUENCE</scope>
    <source>
        <strain evidence="4">JCM 31311</strain>
    </source>
</reference>
<dbReference type="Pfam" id="PF13203">
    <property type="entry name" value="DUF2201_N"/>
    <property type="match status" value="1"/>
</dbReference>
<evidence type="ECO:0000313" key="4">
    <source>
        <dbReference type="EMBL" id="GGR39031.1"/>
    </source>
</evidence>
<dbReference type="AlphaFoldDB" id="A0A918FI57"/>
<reference evidence="4" key="1">
    <citation type="journal article" date="2014" name="Int. J. Syst. Evol. Microbiol.">
        <title>Complete genome sequence of Corynebacterium casei LMG S-19264T (=DSM 44701T), isolated from a smear-ripened cheese.</title>
        <authorList>
            <consortium name="US DOE Joint Genome Institute (JGI-PGF)"/>
            <person name="Walter F."/>
            <person name="Albersmeier A."/>
            <person name="Kalinowski J."/>
            <person name="Ruckert C."/>
        </authorList>
    </citation>
    <scope>NUCLEOTIDE SEQUENCE</scope>
    <source>
        <strain evidence="4">JCM 31311</strain>
    </source>
</reference>
<dbReference type="InterPro" id="IPR025154">
    <property type="entry name" value="Put_metallopeptidase_dom"/>
</dbReference>
<feature type="compositionally biased region" description="Acidic residues" evidence="1">
    <location>
        <begin position="142"/>
        <end position="151"/>
    </location>
</feature>
<dbReference type="PANTHER" id="PTHR38730:SF1">
    <property type="entry name" value="SLL7028 PROTEIN"/>
    <property type="match status" value="1"/>
</dbReference>
<evidence type="ECO:0000259" key="2">
    <source>
        <dbReference type="Pfam" id="PF09967"/>
    </source>
</evidence>
<evidence type="ECO:0000256" key="1">
    <source>
        <dbReference type="SAM" id="MobiDB-lite"/>
    </source>
</evidence>
<feature type="domain" description="VWA-like" evidence="2">
    <location>
        <begin position="262"/>
        <end position="383"/>
    </location>
</feature>
<keyword evidence="4" id="KW-0378">Hydrolase</keyword>
<gene>
    <name evidence="4" type="ORF">GCM10008957_54980</name>
</gene>
<keyword evidence="5" id="KW-1185">Reference proteome</keyword>
<dbReference type="Pfam" id="PF09967">
    <property type="entry name" value="DUF2201"/>
    <property type="match status" value="1"/>
</dbReference>
<feature type="region of interest" description="Disordered" evidence="1">
    <location>
        <begin position="141"/>
        <end position="179"/>
    </location>
</feature>
<protein>
    <submittedName>
        <fullName evidence="4">Hydrolase</fullName>
    </submittedName>
</protein>
<dbReference type="PANTHER" id="PTHR38730">
    <property type="entry name" value="SLL7028 PROTEIN"/>
    <property type="match status" value="1"/>
</dbReference>
<evidence type="ECO:0000259" key="3">
    <source>
        <dbReference type="Pfam" id="PF13203"/>
    </source>
</evidence>
<organism evidence="4 5">
    <name type="scientific">Deinococcus ruber</name>
    <dbReference type="NCBI Taxonomy" id="1848197"/>
    <lineage>
        <taxon>Bacteria</taxon>
        <taxon>Thermotogati</taxon>
        <taxon>Deinococcota</taxon>
        <taxon>Deinococci</taxon>
        <taxon>Deinococcales</taxon>
        <taxon>Deinococcaceae</taxon>
        <taxon>Deinococcus</taxon>
    </lineage>
</organism>
<dbReference type="Proteomes" id="UP000603865">
    <property type="component" value="Unassembled WGS sequence"/>
</dbReference>
<name>A0A918FI57_9DEIO</name>
<feature type="domain" description="Putative metallopeptidase" evidence="3">
    <location>
        <begin position="22"/>
        <end position="233"/>
    </location>
</feature>
<dbReference type="InterPro" id="IPR018698">
    <property type="entry name" value="VWA-like_dom"/>
</dbReference>
<evidence type="ECO:0000313" key="5">
    <source>
        <dbReference type="Proteomes" id="UP000603865"/>
    </source>
</evidence>